<protein>
    <submittedName>
        <fullName evidence="3">GTP-binding protein</fullName>
    </submittedName>
</protein>
<dbReference type="PANTHER" id="PTHR13748:SF46">
    <property type="entry name" value="ZINC CHAPERONE YEIR"/>
    <property type="match status" value="1"/>
</dbReference>
<evidence type="ECO:0000313" key="4">
    <source>
        <dbReference type="Proteomes" id="UP001213691"/>
    </source>
</evidence>
<comment type="function">
    <text evidence="1">Zinc chaperone that directly transfers zinc cofactor to target proteins, thereby activating them. Zinc is transferred from the CXCC motif in the GTPase domain to the zinc binding site in target proteins in a process requiring GTP hydrolysis.</text>
</comment>
<evidence type="ECO:0000259" key="2">
    <source>
        <dbReference type="SMART" id="SM00833"/>
    </source>
</evidence>
<gene>
    <name evidence="3" type="ORF">PQR79_10690</name>
</gene>
<dbReference type="SUPFAM" id="SSF52540">
    <property type="entry name" value="P-loop containing nucleoside triphosphate hydrolases"/>
    <property type="match status" value="1"/>
</dbReference>
<organism evidence="3 4">
    <name type="scientific">Shewanella metallivivens</name>
    <dbReference type="NCBI Taxonomy" id="2872342"/>
    <lineage>
        <taxon>Bacteria</taxon>
        <taxon>Pseudomonadati</taxon>
        <taxon>Pseudomonadota</taxon>
        <taxon>Gammaproteobacteria</taxon>
        <taxon>Alteromonadales</taxon>
        <taxon>Shewanellaceae</taxon>
        <taxon>Shewanella</taxon>
    </lineage>
</organism>
<proteinExistence type="predicted"/>
<reference evidence="3 4" key="1">
    <citation type="submission" date="2023-02" db="EMBL/GenBank/DDBJ databases">
        <title>Genome sequence of Shewanella metallivivens ER-Te-42B-Light, sp. nov., enriched from sulfide tube worms (Riftia pachyptila) isolated from Explorer Ridge in the Pacific Ocean.</title>
        <authorList>
            <person name="Maltman C."/>
            <person name="Kuzyk S.B."/>
            <person name="Kyndt J.A."/>
            <person name="Yurkov V."/>
        </authorList>
    </citation>
    <scope>NUCLEOTIDE SEQUENCE [LARGE SCALE GENOMIC DNA]</scope>
    <source>
        <strain evidence="3 4">ER-Te-42B-Light</strain>
    </source>
</reference>
<sequence>MITKPIKTNIITGFLGVGKTTLIKQLLANKPEHEKWAVLVNEFGEIGIDGGLLHTQATPGITIKEVPGGCLCCAAGVPTQVTITQLIQQAKPDRLLIEPTGLGHPAEIIKLLQAVYFQHVIKVQTSLCLVDARKVRDERYHNHDIFIQQIQVADIVMANKAQHYAEQDQQALTDFMAQLNRVDTPVIYNDSQRIQPEQLQYIYTQLDKSTTQCNTQVSPPLKPKSMLNPSAEQWFLPSAPSTYSNDELQQQLALQGYAFKTNQGEGCVSYGWIIDSLRCFSFESFMQWLESVKGLNVLRLKAIVITHDGILIVNMVDGHVNLDEHDDALDSRIEIISDSELDVNSLQQQLLECIEVI</sequence>
<evidence type="ECO:0000256" key="1">
    <source>
        <dbReference type="ARBA" id="ARBA00045658"/>
    </source>
</evidence>
<dbReference type="Pfam" id="PF02492">
    <property type="entry name" value="cobW"/>
    <property type="match status" value="1"/>
</dbReference>
<comment type="caution">
    <text evidence="3">The sequence shown here is derived from an EMBL/GenBank/DDBJ whole genome shotgun (WGS) entry which is preliminary data.</text>
</comment>
<evidence type="ECO:0000313" key="3">
    <source>
        <dbReference type="EMBL" id="MDD8059569.1"/>
    </source>
</evidence>
<feature type="domain" description="CobW C-terminal" evidence="2">
    <location>
        <begin position="269"/>
        <end position="354"/>
    </location>
</feature>
<dbReference type="InterPro" id="IPR051316">
    <property type="entry name" value="Zinc-reg_GTPase_activator"/>
</dbReference>
<dbReference type="EMBL" id="JAQQPZ010000007">
    <property type="protein sequence ID" value="MDD8059569.1"/>
    <property type="molecule type" value="Genomic_DNA"/>
</dbReference>
<keyword evidence="4" id="KW-1185">Reference proteome</keyword>
<dbReference type="InterPro" id="IPR011629">
    <property type="entry name" value="CobW-like_C"/>
</dbReference>
<dbReference type="Proteomes" id="UP001213691">
    <property type="component" value="Unassembled WGS sequence"/>
</dbReference>
<name>A0ABT5TM12_9GAMM</name>
<dbReference type="PANTHER" id="PTHR13748">
    <property type="entry name" value="COBW-RELATED"/>
    <property type="match status" value="1"/>
</dbReference>
<dbReference type="Gene3D" id="3.40.50.300">
    <property type="entry name" value="P-loop containing nucleotide triphosphate hydrolases"/>
    <property type="match status" value="1"/>
</dbReference>
<accession>A0ABT5TM12</accession>
<dbReference type="RefSeq" id="WP_238102882.1">
    <property type="nucleotide sequence ID" value="NZ_JAQQPZ010000007.1"/>
</dbReference>
<dbReference type="InterPro" id="IPR027417">
    <property type="entry name" value="P-loop_NTPase"/>
</dbReference>
<dbReference type="SMART" id="SM00833">
    <property type="entry name" value="CobW_C"/>
    <property type="match status" value="1"/>
</dbReference>
<dbReference type="CDD" id="cd03112">
    <property type="entry name" value="CobW-like"/>
    <property type="match status" value="1"/>
</dbReference>
<dbReference type="InterPro" id="IPR003495">
    <property type="entry name" value="CobW/HypB/UreG_nucleotide-bd"/>
</dbReference>